<dbReference type="InterPro" id="IPR036691">
    <property type="entry name" value="Endo/exonu/phosph_ase_sf"/>
</dbReference>
<dbReference type="PANTHER" id="PTHR19446">
    <property type="entry name" value="REVERSE TRANSCRIPTASES"/>
    <property type="match status" value="1"/>
</dbReference>
<accession>A0A1S4EPY2</accession>
<evidence type="ECO:0000313" key="3">
    <source>
        <dbReference type="RefSeq" id="XP_017304245.1"/>
    </source>
</evidence>
<dbReference type="Gene3D" id="3.60.10.10">
    <property type="entry name" value="Endonuclease/exonuclease/phosphatase"/>
    <property type="match status" value="1"/>
</dbReference>
<dbReference type="InterPro" id="IPR000477">
    <property type="entry name" value="RT_dom"/>
</dbReference>
<protein>
    <submittedName>
        <fullName evidence="3">Uncharacterized protein LOC108253928</fullName>
    </submittedName>
</protein>
<dbReference type="OMA" id="WIENNDI"/>
<dbReference type="KEGG" id="dci:108253928"/>
<dbReference type="STRING" id="121845.A0A1S4EPY2"/>
<organism evidence="2 3">
    <name type="scientific">Diaphorina citri</name>
    <name type="common">Asian citrus psyllid</name>
    <dbReference type="NCBI Taxonomy" id="121845"/>
    <lineage>
        <taxon>Eukaryota</taxon>
        <taxon>Metazoa</taxon>
        <taxon>Ecdysozoa</taxon>
        <taxon>Arthropoda</taxon>
        <taxon>Hexapoda</taxon>
        <taxon>Insecta</taxon>
        <taxon>Pterygota</taxon>
        <taxon>Neoptera</taxon>
        <taxon>Paraneoptera</taxon>
        <taxon>Hemiptera</taxon>
        <taxon>Sternorrhyncha</taxon>
        <taxon>Psylloidea</taxon>
        <taxon>Psyllidae</taxon>
        <taxon>Diaphorininae</taxon>
        <taxon>Diaphorina</taxon>
    </lineage>
</organism>
<dbReference type="AlphaFoldDB" id="A0A1S4EPY2"/>
<dbReference type="Pfam" id="PF00078">
    <property type="entry name" value="RVT_1"/>
    <property type="match status" value="1"/>
</dbReference>
<dbReference type="PaxDb" id="121845-A0A1S4EPY2"/>
<keyword evidence="2" id="KW-1185">Reference proteome</keyword>
<sequence>MEQAMECLDLMLEDLSIQTDHIIIGGDTNGRISDENYFEDSLAEEFGLLAQRIPLDKVLNGRGEKLIACMESHGFLVLNGRTEGDIPGQFTYLSRVGSGRIGTSTVDLVWTNLESCSLITELRISDTVVVSDHLPVVLTLDIPQQVRQSNISQTKVKRYKWLPEKAVEFSQRVNNVELPTQPQTVYSELVKTIEKAANDTGMVYEFTIPTQVNVNKPWYTKECRNLKKRTRQMYRTWRQKNVEEFSSLFLKLKKEYFNLCSELKKQYEREYKEKLANVRNPQDFWKVVKKFKPRKQNKGKEIPIEEWTCYLVQLFKLENETGARLLHFSFPDVLREQMDSDFCMGELEKGISNLKSGKSPGPDNVLNEYLKILQDDWKRQLLSFINFIFNGGRIPDTLTDSFMFMLHKKGPLVCENFRNIALMNNILKLITHLVSQRILVWSEDNRVFSEAQAGFRPGRGCVDNIFSLHSIISIHLINQRKLYAAFIDYKSAFSEVQHIISFLEK</sequence>
<dbReference type="Proteomes" id="UP000079169">
    <property type="component" value="Unplaced"/>
</dbReference>
<proteinExistence type="predicted"/>
<dbReference type="RefSeq" id="XP_017304245.1">
    <property type="nucleotide sequence ID" value="XM_017448756.1"/>
</dbReference>
<reference evidence="3" key="1">
    <citation type="submission" date="2025-08" db="UniProtKB">
        <authorList>
            <consortium name="RefSeq"/>
        </authorList>
    </citation>
    <scope>IDENTIFICATION</scope>
</reference>
<evidence type="ECO:0000259" key="1">
    <source>
        <dbReference type="Pfam" id="PF00078"/>
    </source>
</evidence>
<feature type="non-terminal residue" evidence="3">
    <location>
        <position position="505"/>
    </location>
</feature>
<dbReference type="GeneID" id="108253928"/>
<gene>
    <name evidence="3" type="primary">LOC108253928</name>
</gene>
<evidence type="ECO:0000313" key="2">
    <source>
        <dbReference type="Proteomes" id="UP000079169"/>
    </source>
</evidence>
<dbReference type="SUPFAM" id="SSF56219">
    <property type="entry name" value="DNase I-like"/>
    <property type="match status" value="1"/>
</dbReference>
<feature type="domain" description="Reverse transcriptase" evidence="1">
    <location>
        <begin position="407"/>
        <end position="498"/>
    </location>
</feature>
<name>A0A1S4EPY2_DIACI</name>